<evidence type="ECO:0000256" key="5">
    <source>
        <dbReference type="ARBA" id="ARBA00022692"/>
    </source>
</evidence>
<feature type="transmembrane region" description="Helical" evidence="10">
    <location>
        <begin position="85"/>
        <end position="109"/>
    </location>
</feature>
<dbReference type="InterPro" id="IPR006153">
    <property type="entry name" value="Cation/H_exchanger_TM"/>
</dbReference>
<accession>A0A0H4J0S8</accession>
<dbReference type="EMBL" id="CP011002">
    <property type="protein sequence ID" value="AKO65680.1"/>
    <property type="molecule type" value="Genomic_DNA"/>
</dbReference>
<dbReference type="Pfam" id="PF02080">
    <property type="entry name" value="TrkA_C"/>
    <property type="match status" value="1"/>
</dbReference>
<dbReference type="GO" id="GO:1902600">
    <property type="term" value="P:proton transmembrane transport"/>
    <property type="evidence" value="ECO:0007669"/>
    <property type="project" value="InterPro"/>
</dbReference>
<evidence type="ECO:0000259" key="12">
    <source>
        <dbReference type="PROSITE" id="PS51202"/>
    </source>
</evidence>
<feature type="transmembrane region" description="Helical" evidence="10">
    <location>
        <begin position="30"/>
        <end position="49"/>
    </location>
</feature>
<feature type="transmembrane region" description="Helical" evidence="10">
    <location>
        <begin position="115"/>
        <end position="134"/>
    </location>
</feature>
<evidence type="ECO:0000256" key="4">
    <source>
        <dbReference type="ARBA" id="ARBA00022538"/>
    </source>
</evidence>
<keyword evidence="2" id="KW-0813">Transport</keyword>
<dbReference type="PANTHER" id="PTHR46157:SF4">
    <property type="entry name" value="K(+) EFFLUX ANTIPORTER 3, CHLOROPLASTIC"/>
    <property type="match status" value="1"/>
</dbReference>
<dbReference type="SUPFAM" id="SSF116726">
    <property type="entry name" value="TrkA C-terminal domain-like"/>
    <property type="match status" value="1"/>
</dbReference>
<dbReference type="Gene3D" id="3.40.50.720">
    <property type="entry name" value="NAD(P)-binding Rossmann-like Domain"/>
    <property type="match status" value="1"/>
</dbReference>
<reference evidence="13 14" key="1">
    <citation type="submission" date="2015-03" db="EMBL/GenBank/DDBJ databases">
        <title>Comparative analysis of the OM43 clade including a novel species from Red Sea uncovers genomic and metabolic diversity among marine methylotrophs.</title>
        <authorList>
            <person name="Jimenez-Infante F."/>
            <person name="Ngugi D.K."/>
            <person name="Vinu M."/>
            <person name="Alam I."/>
            <person name="Kamau A."/>
            <person name="Blom J."/>
            <person name="Bajic V.B."/>
            <person name="Stingl U."/>
        </authorList>
    </citation>
    <scope>NUCLEOTIDE SEQUENCE [LARGE SCALE GENOMIC DNA]</scope>
    <source>
        <strain evidence="13 14">MBRSH7</strain>
    </source>
</reference>
<evidence type="ECO:0000256" key="2">
    <source>
        <dbReference type="ARBA" id="ARBA00022448"/>
    </source>
</evidence>
<feature type="domain" description="RCK N-terminal" evidence="11">
    <location>
        <begin position="406"/>
        <end position="523"/>
    </location>
</feature>
<dbReference type="Pfam" id="PF02254">
    <property type="entry name" value="TrkA_N"/>
    <property type="match status" value="1"/>
</dbReference>
<dbReference type="GO" id="GO:0005886">
    <property type="term" value="C:plasma membrane"/>
    <property type="evidence" value="ECO:0007669"/>
    <property type="project" value="TreeGrafter"/>
</dbReference>
<feature type="transmembrane region" description="Helical" evidence="10">
    <location>
        <begin position="175"/>
        <end position="194"/>
    </location>
</feature>
<keyword evidence="14" id="KW-1185">Reference proteome</keyword>
<feature type="transmembrane region" description="Helical" evidence="10">
    <location>
        <begin position="353"/>
        <end position="373"/>
    </location>
</feature>
<dbReference type="PATRIC" id="fig|1623450.3.peg.552"/>
<name>A0A0H4J0S8_9PROT</name>
<dbReference type="InterPro" id="IPR038770">
    <property type="entry name" value="Na+/solute_symporter_sf"/>
</dbReference>
<evidence type="ECO:0000256" key="8">
    <source>
        <dbReference type="ARBA" id="ARBA00023065"/>
    </source>
</evidence>
<feature type="transmembrane region" description="Helical" evidence="10">
    <location>
        <begin position="320"/>
        <end position="341"/>
    </location>
</feature>
<evidence type="ECO:0000256" key="10">
    <source>
        <dbReference type="SAM" id="Phobius"/>
    </source>
</evidence>
<dbReference type="Gene3D" id="3.30.70.1450">
    <property type="entry name" value="Regulator of K+ conductance, C-terminal domain"/>
    <property type="match status" value="1"/>
</dbReference>
<evidence type="ECO:0000256" key="3">
    <source>
        <dbReference type="ARBA" id="ARBA00022449"/>
    </source>
</evidence>
<organism evidence="13 14">
    <name type="scientific">Methylophilales bacterium MBRS-H7</name>
    <dbReference type="NCBI Taxonomy" id="1623450"/>
    <lineage>
        <taxon>Bacteria</taxon>
        <taxon>Pseudomonadati</taxon>
        <taxon>Pseudomonadota</taxon>
        <taxon>Betaproteobacteria</taxon>
        <taxon>Nitrosomonadales</taxon>
        <taxon>OM43 clade</taxon>
    </lineage>
</organism>
<keyword evidence="8" id="KW-0406">Ion transport</keyword>
<dbReference type="GO" id="GO:0008324">
    <property type="term" value="F:monoatomic cation transmembrane transporter activity"/>
    <property type="evidence" value="ECO:0007669"/>
    <property type="project" value="InterPro"/>
</dbReference>
<dbReference type="AlphaFoldDB" id="A0A0H4J0S8"/>
<evidence type="ECO:0000313" key="14">
    <source>
        <dbReference type="Proteomes" id="UP000066549"/>
    </source>
</evidence>
<feature type="transmembrane region" description="Helical" evidence="10">
    <location>
        <begin position="55"/>
        <end position="73"/>
    </location>
</feature>
<feature type="transmembrane region" description="Helical" evidence="10">
    <location>
        <begin position="6"/>
        <end position="23"/>
    </location>
</feature>
<dbReference type="PROSITE" id="PS51202">
    <property type="entry name" value="RCK_C"/>
    <property type="match status" value="1"/>
</dbReference>
<keyword evidence="3" id="KW-0050">Antiport</keyword>
<evidence type="ECO:0000256" key="1">
    <source>
        <dbReference type="ARBA" id="ARBA00004141"/>
    </source>
</evidence>
<keyword evidence="7 10" id="KW-1133">Transmembrane helix</keyword>
<dbReference type="PROSITE" id="PS51201">
    <property type="entry name" value="RCK_N"/>
    <property type="match status" value="1"/>
</dbReference>
<evidence type="ECO:0000256" key="9">
    <source>
        <dbReference type="ARBA" id="ARBA00023136"/>
    </source>
</evidence>
<feature type="transmembrane region" description="Helical" evidence="10">
    <location>
        <begin position="294"/>
        <end position="313"/>
    </location>
</feature>
<evidence type="ECO:0000259" key="11">
    <source>
        <dbReference type="PROSITE" id="PS51201"/>
    </source>
</evidence>
<dbReference type="SUPFAM" id="SSF51735">
    <property type="entry name" value="NAD(P)-binding Rossmann-fold domains"/>
    <property type="match status" value="1"/>
</dbReference>
<dbReference type="OrthoDB" id="9781411at2"/>
<dbReference type="GO" id="GO:0015297">
    <property type="term" value="F:antiporter activity"/>
    <property type="evidence" value="ECO:0007669"/>
    <property type="project" value="UniProtKB-KW"/>
</dbReference>
<dbReference type="GO" id="GO:0006813">
    <property type="term" value="P:potassium ion transport"/>
    <property type="evidence" value="ECO:0007669"/>
    <property type="project" value="UniProtKB-KW"/>
</dbReference>
<dbReference type="Pfam" id="PF00999">
    <property type="entry name" value="Na_H_Exchanger"/>
    <property type="match status" value="1"/>
</dbReference>
<dbReference type="Gene3D" id="1.20.1530.20">
    <property type="match status" value="1"/>
</dbReference>
<feature type="transmembrane region" description="Helical" evidence="10">
    <location>
        <begin position="269"/>
        <end position="288"/>
    </location>
</feature>
<comment type="subcellular location">
    <subcellularLocation>
        <location evidence="1">Membrane</location>
        <topology evidence="1">Multi-pass membrane protein</topology>
    </subcellularLocation>
</comment>
<dbReference type="InterPro" id="IPR036291">
    <property type="entry name" value="NAD(P)-bd_dom_sf"/>
</dbReference>
<keyword evidence="6" id="KW-0630">Potassium</keyword>
<dbReference type="InterPro" id="IPR036721">
    <property type="entry name" value="RCK_C_sf"/>
</dbReference>
<dbReference type="InterPro" id="IPR003148">
    <property type="entry name" value="RCK_N"/>
</dbReference>
<gene>
    <name evidence="13" type="ORF">VI33_02785</name>
</gene>
<evidence type="ECO:0000256" key="7">
    <source>
        <dbReference type="ARBA" id="ARBA00022989"/>
    </source>
</evidence>
<dbReference type="Proteomes" id="UP000066549">
    <property type="component" value="Chromosome"/>
</dbReference>
<dbReference type="InterPro" id="IPR006037">
    <property type="entry name" value="RCK_C"/>
</dbReference>
<sequence length="656" mass="73038">MVSSLELIILLLACSVGLVAILRNFKMPPMIAYFVVGLILGPSVAGVIVDSAANHHLVEFGIVFLMFTIGLEFSLPTLNSMRQILFGIGLSQVAITLLFTVIIGSIFGLSLSEGFIIGSAITMSSTAIVSKILMERLDLNTRHGKLSVGILLFQDLAVILVLVLIPSLSNPDANFFNAFSLVIVKTAVLFSIIFKVGKPVMNYWFGIIARQKSSELFVLNVLLVTLSFSYLTHLSGLSYALGAFLAGMLISETHFRFQVESDIAPFRDILLGLFFITVGMMLNLAILIQYLFPIIGLLIFLIVFKSVLITFLIKIFKYELGVGIRAGVILAHAGEFSFVILALAKQQDMLNDILLQIILSVSILSMLLAPFIIQINGKIARFLSKSYIKNDQKNIDNLEQIAEKFNDHVILCGFGRSGQYIARFLKEENIKYIAIDIDSNRVSDATIAGENVVYGDSSRYDVLKAAGIERAKGLMVTYSDDRASQKLLTAVREHNKNIPIIARTLDETSIDKIRMAGADEVVPEVLEGSLMLASHALVMFDVPLWRVIKKIREFRESKYKIFKGYFKGSTDFSEDLTSQQQLYSVEISKNSHIKGLMLKDIPFEVYGVQVHHLRRPNMLEDIQPRDDITLDRGDVIVLLGYVEEIKLFEVFAQNGH</sequence>
<keyword evidence="4" id="KW-0633">Potassium transport</keyword>
<proteinExistence type="predicted"/>
<keyword evidence="9 10" id="KW-0472">Membrane</keyword>
<feature type="transmembrane region" description="Helical" evidence="10">
    <location>
        <begin position="146"/>
        <end position="169"/>
    </location>
</feature>
<feature type="domain" description="RCK C-terminal" evidence="12">
    <location>
        <begin position="570"/>
        <end position="654"/>
    </location>
</feature>
<dbReference type="PANTHER" id="PTHR46157">
    <property type="entry name" value="K(+) EFFLUX ANTIPORTER 3, CHLOROPLASTIC"/>
    <property type="match status" value="1"/>
</dbReference>
<evidence type="ECO:0000256" key="6">
    <source>
        <dbReference type="ARBA" id="ARBA00022958"/>
    </source>
</evidence>
<evidence type="ECO:0000313" key="13">
    <source>
        <dbReference type="EMBL" id="AKO65680.1"/>
    </source>
</evidence>
<keyword evidence="5 10" id="KW-0812">Transmembrane</keyword>
<feature type="transmembrane region" description="Helical" evidence="10">
    <location>
        <begin position="215"/>
        <end position="231"/>
    </location>
</feature>
<protein>
    <submittedName>
        <fullName evidence="13">Potassium transporter</fullName>
    </submittedName>
</protein>